<evidence type="ECO:0000256" key="1">
    <source>
        <dbReference type="ARBA" id="ARBA00001946"/>
    </source>
</evidence>
<comment type="cofactor">
    <cofactor evidence="1">
        <name>Mg(2+)</name>
        <dbReference type="ChEBI" id="CHEBI:18420"/>
    </cofactor>
</comment>
<dbReference type="EMBL" id="JAHQZT010000010">
    <property type="protein sequence ID" value="MBV0933589.1"/>
    <property type="molecule type" value="Genomic_DNA"/>
</dbReference>
<dbReference type="PANTHER" id="PTHR15749:SF4">
    <property type="entry name" value="FANCONI-ASSOCIATED NUCLEASE 1"/>
    <property type="match status" value="1"/>
</dbReference>
<dbReference type="Pfam" id="PF08774">
    <property type="entry name" value="VRR_NUC"/>
    <property type="match status" value="1"/>
</dbReference>
<organism evidence="7 8">
    <name type="scientific">Marinobacterium weihaiense</name>
    <dbReference type="NCBI Taxonomy" id="2851016"/>
    <lineage>
        <taxon>Bacteria</taxon>
        <taxon>Pseudomonadati</taxon>
        <taxon>Pseudomonadota</taxon>
        <taxon>Gammaproteobacteria</taxon>
        <taxon>Oceanospirillales</taxon>
        <taxon>Oceanospirillaceae</taxon>
        <taxon>Marinobacterium</taxon>
    </lineage>
</organism>
<dbReference type="SMART" id="SM00990">
    <property type="entry name" value="VRR_NUC"/>
    <property type="match status" value="1"/>
</dbReference>
<dbReference type="InterPro" id="IPR033315">
    <property type="entry name" value="Fan1-like"/>
</dbReference>
<accession>A0ABS6MCI2</accession>
<dbReference type="InterPro" id="IPR014883">
    <property type="entry name" value="VRR_NUC"/>
</dbReference>
<reference evidence="7 8" key="1">
    <citation type="submission" date="2021-06" db="EMBL/GenBank/DDBJ databases">
        <title>Bacterium isolated from marine sediment.</title>
        <authorList>
            <person name="Zhu K.-L."/>
            <person name="Du Z.-J."/>
            <person name="Liang Q.-Y."/>
        </authorList>
    </citation>
    <scope>NUCLEOTIDE SEQUENCE [LARGE SCALE GENOMIC DNA]</scope>
    <source>
        <strain evidence="7 8">A346</strain>
    </source>
</reference>
<proteinExistence type="predicted"/>
<dbReference type="InterPro" id="IPR049125">
    <property type="entry name" value="FAN1-like_WH"/>
</dbReference>
<dbReference type="RefSeq" id="WP_217335009.1">
    <property type="nucleotide sequence ID" value="NZ_JAHQZT010000010.1"/>
</dbReference>
<feature type="domain" description="VRR-NUC" evidence="6">
    <location>
        <begin position="447"/>
        <end position="561"/>
    </location>
</feature>
<dbReference type="Pfam" id="PF21315">
    <property type="entry name" value="FAN1_HTH"/>
    <property type="match status" value="1"/>
</dbReference>
<keyword evidence="8" id="KW-1185">Reference proteome</keyword>
<evidence type="ECO:0000256" key="3">
    <source>
        <dbReference type="ARBA" id="ARBA00022723"/>
    </source>
</evidence>
<evidence type="ECO:0000256" key="5">
    <source>
        <dbReference type="ARBA" id="ARBA00022842"/>
    </source>
</evidence>
<evidence type="ECO:0000259" key="6">
    <source>
        <dbReference type="SMART" id="SM00990"/>
    </source>
</evidence>
<keyword evidence="4" id="KW-0378">Hydrolase</keyword>
<keyword evidence="5" id="KW-0460">Magnesium</keyword>
<evidence type="ECO:0000313" key="8">
    <source>
        <dbReference type="Proteomes" id="UP000755551"/>
    </source>
</evidence>
<dbReference type="PANTHER" id="PTHR15749">
    <property type="entry name" value="FANCONI-ASSOCIATED NUCLEASE 1"/>
    <property type="match status" value="1"/>
</dbReference>
<gene>
    <name evidence="7" type="ORF">KTN04_09590</name>
</gene>
<evidence type="ECO:0000313" key="7">
    <source>
        <dbReference type="EMBL" id="MBV0933589.1"/>
    </source>
</evidence>
<keyword evidence="2" id="KW-0540">Nuclease</keyword>
<name>A0ABS6MCI2_9GAMM</name>
<evidence type="ECO:0000256" key="4">
    <source>
        <dbReference type="ARBA" id="ARBA00022801"/>
    </source>
</evidence>
<dbReference type="Proteomes" id="UP000755551">
    <property type="component" value="Unassembled WGS sequence"/>
</dbReference>
<comment type="caution">
    <text evidence="7">The sequence shown here is derived from an EMBL/GenBank/DDBJ whole genome shotgun (WGS) entry which is preliminary data.</text>
</comment>
<protein>
    <submittedName>
        <fullName evidence="7">VRR-NUC domain-containing protein</fullName>
    </submittedName>
</protein>
<keyword evidence="3" id="KW-0479">Metal-binding</keyword>
<sequence length="563" mass="65175">MTDSSLHTDSTAPDTQALRPADLSDPLYYMHNASTLIRWVRQCHDDLLLPDERQQLDRLFSLPEQPRALLFRLVMRKGEWFRSDRLNYSEIEDLNDALARLQDIGLLHLQAAIAMPDLADLCRKDELYRIAQRHLDPAPPRSQSKAHLKAILVDAMTTPLPLQHYWPDAPFDLIHLCCRDLMDRLRLMFFGNLRQDWSEFVLAELGHQQYEPVSLDNHNRAFSDRRSVDLYLRLHQLQQHLDEGMSVEPLAAMQPPEASSPWLENRRQKLLLALGRQAEREGLAELARQLYQDNRHREAKLRLLRLSEQQDTPVDTLAMAQQLLQQIHQPEARVRIQRILTRSARKAGQAIQCHTMPLPSQTLSLPSREGMRVERLVIEHLELQGDRVYHVENSLFNGLFALLFWPALFAPVPGAFFHPFQAAPADLYSPDFVPRRRALIEAGFALLDKDDHVEVILQRLRSKQGTRCSLVHWPAVQADRVEQALACIPAAHLAAIFRHLLLDLRHHRRGMPDLLCLQPARHTYRLIEVKGPKDRLQDHQRLWLEFFIEQGIPANVCHVNFHA</sequence>
<evidence type="ECO:0000256" key="2">
    <source>
        <dbReference type="ARBA" id="ARBA00022722"/>
    </source>
</evidence>